<feature type="region of interest" description="Disordered" evidence="1">
    <location>
        <begin position="1"/>
        <end position="22"/>
    </location>
</feature>
<comment type="caution">
    <text evidence="2">The sequence shown here is derived from an EMBL/GenBank/DDBJ whole genome shotgun (WGS) entry which is preliminary data.</text>
</comment>
<reference evidence="2 3" key="1">
    <citation type="submission" date="2023-03" db="EMBL/GenBank/DDBJ databases">
        <title>Genome insight into feeding habits of ladybird beetles.</title>
        <authorList>
            <person name="Li H.-S."/>
            <person name="Huang Y.-H."/>
            <person name="Pang H."/>
        </authorList>
    </citation>
    <scope>NUCLEOTIDE SEQUENCE [LARGE SCALE GENOMIC DNA]</scope>
    <source>
        <strain evidence="2">SYSU_2023b</strain>
        <tissue evidence="2">Whole body</tissue>
    </source>
</reference>
<feature type="compositionally biased region" description="Polar residues" evidence="1">
    <location>
        <begin position="13"/>
        <end position="22"/>
    </location>
</feature>
<proteinExistence type="predicted"/>
<dbReference type="AlphaFoldDB" id="A0AAW1V5X3"/>
<dbReference type="Proteomes" id="UP001431783">
    <property type="component" value="Unassembled WGS sequence"/>
</dbReference>
<dbReference type="Gene3D" id="3.60.10.10">
    <property type="entry name" value="Endonuclease/exonuclease/phosphatase"/>
    <property type="match status" value="1"/>
</dbReference>
<evidence type="ECO:0000256" key="1">
    <source>
        <dbReference type="SAM" id="MobiDB-lite"/>
    </source>
</evidence>
<dbReference type="SUPFAM" id="SSF56219">
    <property type="entry name" value="DNase I-like"/>
    <property type="match status" value="1"/>
</dbReference>
<evidence type="ECO:0000313" key="3">
    <source>
        <dbReference type="Proteomes" id="UP001431783"/>
    </source>
</evidence>
<protein>
    <submittedName>
        <fullName evidence="2">Uncharacterized protein</fullName>
    </submittedName>
</protein>
<name>A0AAW1V5X3_9CUCU</name>
<evidence type="ECO:0000313" key="2">
    <source>
        <dbReference type="EMBL" id="KAK9887264.1"/>
    </source>
</evidence>
<gene>
    <name evidence="2" type="ORF">WA026_021116</name>
</gene>
<dbReference type="EMBL" id="JARQZJ010000106">
    <property type="protein sequence ID" value="KAK9887264.1"/>
    <property type="molecule type" value="Genomic_DNA"/>
</dbReference>
<organism evidence="2 3">
    <name type="scientific">Henosepilachna vigintioctopunctata</name>
    <dbReference type="NCBI Taxonomy" id="420089"/>
    <lineage>
        <taxon>Eukaryota</taxon>
        <taxon>Metazoa</taxon>
        <taxon>Ecdysozoa</taxon>
        <taxon>Arthropoda</taxon>
        <taxon>Hexapoda</taxon>
        <taxon>Insecta</taxon>
        <taxon>Pterygota</taxon>
        <taxon>Neoptera</taxon>
        <taxon>Endopterygota</taxon>
        <taxon>Coleoptera</taxon>
        <taxon>Polyphaga</taxon>
        <taxon>Cucujiformia</taxon>
        <taxon>Coccinelloidea</taxon>
        <taxon>Coccinellidae</taxon>
        <taxon>Epilachninae</taxon>
        <taxon>Epilachnini</taxon>
        <taxon>Henosepilachna</taxon>
    </lineage>
</organism>
<sequence>MDVDDMEKDEGVSSDQLGSSPTETAAHNFTWAEILANGIDIVAFSEPNKKLCVSNNWFTDKNKDVAVITPNRNIRIDSYKAGDGYVRLKLKGFTFLAAYISPNIGLDAFKLKIDALFRGTPNRVGKYIIVGDLDAKSASWGSPI</sequence>
<keyword evidence="3" id="KW-1185">Reference proteome</keyword>
<dbReference type="InterPro" id="IPR036691">
    <property type="entry name" value="Endo/exonu/phosph_ase_sf"/>
</dbReference>
<accession>A0AAW1V5X3</accession>